<evidence type="ECO:0000313" key="2">
    <source>
        <dbReference type="EMBL" id="KAG9246068.1"/>
    </source>
</evidence>
<evidence type="ECO:0000256" key="1">
    <source>
        <dbReference type="SAM" id="MobiDB-lite"/>
    </source>
</evidence>
<keyword evidence="3" id="KW-1185">Reference proteome</keyword>
<gene>
    <name evidence="2" type="ORF">BJ878DRAFT_478684</name>
</gene>
<feature type="compositionally biased region" description="Basic and acidic residues" evidence="1">
    <location>
        <begin position="183"/>
        <end position="211"/>
    </location>
</feature>
<evidence type="ECO:0000313" key="3">
    <source>
        <dbReference type="Proteomes" id="UP000887226"/>
    </source>
</evidence>
<dbReference type="AlphaFoldDB" id="A0A9P7Z5N9"/>
<dbReference type="Proteomes" id="UP000887226">
    <property type="component" value="Unassembled WGS sequence"/>
</dbReference>
<accession>A0A9P7Z5N9</accession>
<feature type="compositionally biased region" description="Polar residues" evidence="1">
    <location>
        <begin position="134"/>
        <end position="152"/>
    </location>
</feature>
<proteinExistence type="predicted"/>
<feature type="compositionally biased region" description="Polar residues" evidence="1">
    <location>
        <begin position="168"/>
        <end position="178"/>
    </location>
</feature>
<reference evidence="2" key="1">
    <citation type="journal article" date="2021" name="IMA Fungus">
        <title>Genomic characterization of three marine fungi, including Emericellopsis atlantica sp. nov. with signatures of a generalist lifestyle and marine biomass degradation.</title>
        <authorList>
            <person name="Hagestad O.C."/>
            <person name="Hou L."/>
            <person name="Andersen J.H."/>
            <person name="Hansen E.H."/>
            <person name="Altermark B."/>
            <person name="Li C."/>
            <person name="Kuhnert E."/>
            <person name="Cox R.J."/>
            <person name="Crous P.W."/>
            <person name="Spatafora J.W."/>
            <person name="Lail K."/>
            <person name="Amirebrahimi M."/>
            <person name="Lipzen A."/>
            <person name="Pangilinan J."/>
            <person name="Andreopoulos W."/>
            <person name="Hayes R.D."/>
            <person name="Ng V."/>
            <person name="Grigoriev I.V."/>
            <person name="Jackson S.A."/>
            <person name="Sutton T.D.S."/>
            <person name="Dobson A.D.W."/>
            <person name="Rama T."/>
        </authorList>
    </citation>
    <scope>NUCLEOTIDE SEQUENCE</scope>
    <source>
        <strain evidence="2">TRa3180A</strain>
    </source>
</reference>
<dbReference type="EMBL" id="MU253819">
    <property type="protein sequence ID" value="KAG9246068.1"/>
    <property type="molecule type" value="Genomic_DNA"/>
</dbReference>
<feature type="region of interest" description="Disordered" evidence="1">
    <location>
        <begin position="38"/>
        <end position="82"/>
    </location>
</feature>
<sequence>MSGASDSASMEAKIGSATYNYTQSKYYVQHPYADLANVASRPRQPYSQQSDGSATAYYQNHAARTSRNNGCRSNHASPASHSPFHEIAENDWESRYVSPAMTSQETYYLFRSSNENETNSYPSEITLEEEYEEPSSNTQHRQASPPHFQTRQNRNRSSHANEEDRYSEQASDTTNTWFLQQLPEERLRLGLPRWESDKQRHATYEKTHLSQ</sequence>
<name>A0A9P7Z5N9_9HELO</name>
<feature type="region of interest" description="Disordered" evidence="1">
    <location>
        <begin position="129"/>
        <end position="211"/>
    </location>
</feature>
<feature type="compositionally biased region" description="Polar residues" evidence="1">
    <location>
        <begin position="45"/>
        <end position="80"/>
    </location>
</feature>
<comment type="caution">
    <text evidence="2">The sequence shown here is derived from an EMBL/GenBank/DDBJ whole genome shotgun (WGS) entry which is preliminary data.</text>
</comment>
<protein>
    <submittedName>
        <fullName evidence="2">Uncharacterized protein</fullName>
    </submittedName>
</protein>
<organism evidence="2 3">
    <name type="scientific">Calycina marina</name>
    <dbReference type="NCBI Taxonomy" id="1763456"/>
    <lineage>
        <taxon>Eukaryota</taxon>
        <taxon>Fungi</taxon>
        <taxon>Dikarya</taxon>
        <taxon>Ascomycota</taxon>
        <taxon>Pezizomycotina</taxon>
        <taxon>Leotiomycetes</taxon>
        <taxon>Helotiales</taxon>
        <taxon>Pezizellaceae</taxon>
        <taxon>Calycina</taxon>
    </lineage>
</organism>